<evidence type="ECO:0000313" key="4">
    <source>
        <dbReference type="Proteomes" id="UP000002296"/>
    </source>
</evidence>
<evidence type="ECO:0000256" key="1">
    <source>
        <dbReference type="SAM" id="MobiDB-lite"/>
    </source>
</evidence>
<accession>Q4DHA5</accession>
<dbReference type="Proteomes" id="UP000002296">
    <property type="component" value="Unassembled WGS sequence"/>
</dbReference>
<evidence type="ECO:0000256" key="2">
    <source>
        <dbReference type="SAM" id="Phobius"/>
    </source>
</evidence>
<keyword evidence="4" id="KW-1185">Reference proteome</keyword>
<proteinExistence type="predicted"/>
<dbReference type="AlphaFoldDB" id="Q4DHA5"/>
<feature type="region of interest" description="Disordered" evidence="1">
    <location>
        <begin position="543"/>
        <end position="564"/>
    </location>
</feature>
<organism evidence="3 4">
    <name type="scientific">Trypanosoma cruzi (strain CL Brener)</name>
    <dbReference type="NCBI Taxonomy" id="353153"/>
    <lineage>
        <taxon>Eukaryota</taxon>
        <taxon>Discoba</taxon>
        <taxon>Euglenozoa</taxon>
        <taxon>Kinetoplastea</taxon>
        <taxon>Metakinetoplastina</taxon>
        <taxon>Trypanosomatida</taxon>
        <taxon>Trypanosomatidae</taxon>
        <taxon>Trypanosoma</taxon>
        <taxon>Schizotrypanum</taxon>
    </lineage>
</organism>
<sequence>MTGRGDAPPASTFRSHDSQLESRGSACFGFPQQSRTLPNSRDVDAKELPAHFQLRNRFFMLFVCFSFIFISSTLSWWMSAAEKPSSPSSPESSAGKDVAASAWSRFVAPIDSIFRFPKKMWACTADGLSRLPYVFSLWQQFGVGDVLLLSGPRQALFFDFTAARAVSNYVQRFLTEELLPFYCDVSAWLVLRPGETAHTVGIKSVEGLRWVYIYFGFLSRNTTSPSRGRIICTGITAVTTAPPSSSSLTTSAVNSAAPTNRSRRWKIKSGIPNWLRASFTFLFSPKRKASASPPPPSRSVEGGSGLCGMSRGAAPPAKGSRVSQEPKPSAKEASQRETMPNTQRGLLEKAFLFLKWLTCGFSFVVSKPSGKSFGQKIEMADKKSWMPKKAGVEIHSSSLEPLDLPGRSSFFSFKASEHAAEATLKSSKEKSISLTRAASPDDNNDKAIVHTVTPRIVTVHHFGFAVYVTGKPPHKFEEKIEGEFSLQVVQGTFIRDVAHLFSSAFSIPIDNVNVRRHGSLYHVGFDVLQLPGGNFWKKREIDTHENEELPKSTSETKSQSEHEEVLESEVEQLREYHAQRGMRVSGDFAPDLEHIIVSGENFQDHRAAFCEKTGSAGSSVVACVVSLNSFLSAFYVHRHFCLKLVVLDLKGRCIFATGDKLVVFDCRWPIVSMRSISEPAEADGISEEYLKLNEVHDTIVMDDSPGLSERKLLAAAHVLSSDQHGAEIRTVVPSSAHVMNWMDTSVVISGIVCTAVSIGFCVLAVQRSLLHRRGDGEWLMKRWQLARSELLLKALNERFSVLLEALPAHFGVPREEMFFLRRVVQAYFISCESHYIDLVRSIGMREQMVLQRREAAAKYIQHVFDLKWLFQLYEVMCGKSNIA</sequence>
<comment type="caution">
    <text evidence="3">The sequence shown here is derived from an EMBL/GenBank/DDBJ whole genome shotgun (WGS) entry which is preliminary data.</text>
</comment>
<evidence type="ECO:0008006" key="5">
    <source>
        <dbReference type="Google" id="ProtNLM"/>
    </source>
</evidence>
<gene>
    <name evidence="3" type="ORF">Tc00.1047053511285.10</name>
</gene>
<keyword evidence="2" id="KW-0472">Membrane</keyword>
<dbReference type="GeneID" id="3545199"/>
<protein>
    <recommendedName>
        <fullName evidence="5">Transmembrane protein</fullName>
    </recommendedName>
</protein>
<dbReference type="EMBL" id="AAHK01000479">
    <property type="protein sequence ID" value="EAN91898.1"/>
    <property type="molecule type" value="Genomic_DNA"/>
</dbReference>
<feature type="transmembrane region" description="Helical" evidence="2">
    <location>
        <begin position="58"/>
        <end position="78"/>
    </location>
</feature>
<keyword evidence="2" id="KW-0812">Transmembrane</keyword>
<name>Q4DHA5_TRYCC</name>
<dbReference type="RefSeq" id="XP_813749.1">
    <property type="nucleotide sequence ID" value="XM_808656.1"/>
</dbReference>
<dbReference type="KEGG" id="tcr:511285.10"/>
<evidence type="ECO:0000313" key="3">
    <source>
        <dbReference type="EMBL" id="EAN91898.1"/>
    </source>
</evidence>
<reference evidence="3 4" key="1">
    <citation type="journal article" date="2005" name="Science">
        <title>The genome sequence of Trypanosoma cruzi, etiologic agent of Chagas disease.</title>
        <authorList>
            <person name="El-Sayed N.M."/>
            <person name="Myler P.J."/>
            <person name="Bartholomeu D.C."/>
            <person name="Nilsson D."/>
            <person name="Aggarwal G."/>
            <person name="Tran A.N."/>
            <person name="Ghedin E."/>
            <person name="Worthey E.A."/>
            <person name="Delcher A.L."/>
            <person name="Blandin G."/>
            <person name="Westenberger S.J."/>
            <person name="Caler E."/>
            <person name="Cerqueira G.C."/>
            <person name="Branche C."/>
            <person name="Haas B."/>
            <person name="Anupama A."/>
            <person name="Arner E."/>
            <person name="Aslund L."/>
            <person name="Attipoe P."/>
            <person name="Bontempi E."/>
            <person name="Bringaud F."/>
            <person name="Burton P."/>
            <person name="Cadag E."/>
            <person name="Campbell D.A."/>
            <person name="Carrington M."/>
            <person name="Crabtree J."/>
            <person name="Darban H."/>
            <person name="da Silveira J.F."/>
            <person name="de Jong P."/>
            <person name="Edwards K."/>
            <person name="Englund P.T."/>
            <person name="Fazelina G."/>
            <person name="Feldblyum T."/>
            <person name="Ferella M."/>
            <person name="Frasch A.C."/>
            <person name="Gull K."/>
            <person name="Horn D."/>
            <person name="Hou L."/>
            <person name="Huang Y."/>
            <person name="Kindlund E."/>
            <person name="Klingbeil M."/>
            <person name="Kluge S."/>
            <person name="Koo H."/>
            <person name="Lacerda D."/>
            <person name="Levin M.J."/>
            <person name="Lorenzi H."/>
            <person name="Louie T."/>
            <person name="Machado C.R."/>
            <person name="McCulloch R."/>
            <person name="McKenna A."/>
            <person name="Mizuno Y."/>
            <person name="Mottram J.C."/>
            <person name="Nelson S."/>
            <person name="Ochaya S."/>
            <person name="Osoegawa K."/>
            <person name="Pai G."/>
            <person name="Parsons M."/>
            <person name="Pentony M."/>
            <person name="Pettersson U."/>
            <person name="Pop M."/>
            <person name="Ramirez J.L."/>
            <person name="Rinta J."/>
            <person name="Robertson L."/>
            <person name="Salzberg S.L."/>
            <person name="Sanchez D.O."/>
            <person name="Seyler A."/>
            <person name="Sharma R."/>
            <person name="Shetty J."/>
            <person name="Simpson A.J."/>
            <person name="Sisk E."/>
            <person name="Tammi M.T."/>
            <person name="Tarleton R."/>
            <person name="Teixeira S."/>
            <person name="Van Aken S."/>
            <person name="Vogt C."/>
            <person name="Ward P.N."/>
            <person name="Wickstead B."/>
            <person name="Wortman J."/>
            <person name="White O."/>
            <person name="Fraser C.M."/>
            <person name="Stuart K.D."/>
            <person name="Andersson B."/>
        </authorList>
    </citation>
    <scope>NUCLEOTIDE SEQUENCE [LARGE SCALE GENOMIC DNA]</scope>
    <source>
        <strain evidence="3 4">CL Brener</strain>
    </source>
</reference>
<dbReference type="InParanoid" id="Q4DHA5"/>
<dbReference type="PaxDb" id="353153-Q4DHA5"/>
<feature type="region of interest" description="Disordered" evidence="1">
    <location>
        <begin position="286"/>
        <end position="341"/>
    </location>
</feature>
<keyword evidence="2" id="KW-1133">Transmembrane helix</keyword>